<dbReference type="Proteomes" id="UP000553776">
    <property type="component" value="Unassembled WGS sequence"/>
</dbReference>
<proteinExistence type="predicted"/>
<evidence type="ECO:0000313" key="1">
    <source>
        <dbReference type="EMBL" id="MBB6689901.1"/>
    </source>
</evidence>
<name>A0A841TV85_9BACL</name>
<organism evidence="1 2">
    <name type="scientific">Cohnella xylanilytica</name>
    <dbReference type="NCBI Taxonomy" id="557555"/>
    <lineage>
        <taxon>Bacteria</taxon>
        <taxon>Bacillati</taxon>
        <taxon>Bacillota</taxon>
        <taxon>Bacilli</taxon>
        <taxon>Bacillales</taxon>
        <taxon>Paenibacillaceae</taxon>
        <taxon>Cohnella</taxon>
    </lineage>
</organism>
<accession>A0A841TV85</accession>
<comment type="caution">
    <text evidence="1">The sequence shown here is derived from an EMBL/GenBank/DDBJ whole genome shotgun (WGS) entry which is preliminary data.</text>
</comment>
<dbReference type="AlphaFoldDB" id="A0A841TV85"/>
<gene>
    <name evidence="1" type="ORF">H7B90_00655</name>
</gene>
<dbReference type="RefSeq" id="WP_185133927.1">
    <property type="nucleotide sequence ID" value="NZ_JACJVR010000002.1"/>
</dbReference>
<keyword evidence="2" id="KW-1185">Reference proteome</keyword>
<reference evidence="1 2" key="1">
    <citation type="submission" date="2020-08" db="EMBL/GenBank/DDBJ databases">
        <title>Cohnella phylogeny.</title>
        <authorList>
            <person name="Dunlap C."/>
        </authorList>
    </citation>
    <scope>NUCLEOTIDE SEQUENCE [LARGE SCALE GENOMIC DNA]</scope>
    <source>
        <strain evidence="1 2">DSM 25239</strain>
    </source>
</reference>
<protein>
    <submittedName>
        <fullName evidence="1">Uncharacterized protein</fullName>
    </submittedName>
</protein>
<dbReference type="EMBL" id="JACJVR010000002">
    <property type="protein sequence ID" value="MBB6689901.1"/>
    <property type="molecule type" value="Genomic_DNA"/>
</dbReference>
<sequence length="49" mass="5580">MNELNEVYLNMYRVAVQTGRLLISDVPVKYREELIKEQTGGDGNEPVTP</sequence>
<evidence type="ECO:0000313" key="2">
    <source>
        <dbReference type="Proteomes" id="UP000553776"/>
    </source>
</evidence>